<reference evidence="2" key="1">
    <citation type="submission" date="2022-06" db="EMBL/GenBank/DDBJ databases">
        <title>Uncovering the hologenomic basis of an extraordinary plant invasion.</title>
        <authorList>
            <person name="Bieker V.C."/>
            <person name="Martin M.D."/>
            <person name="Gilbert T."/>
            <person name="Hodgins K."/>
            <person name="Battlay P."/>
            <person name="Petersen B."/>
            <person name="Wilson J."/>
        </authorList>
    </citation>
    <scope>NUCLEOTIDE SEQUENCE</scope>
    <source>
        <strain evidence="2">AA19_3_7</strain>
        <tissue evidence="2">Leaf</tissue>
    </source>
</reference>
<dbReference type="Proteomes" id="UP001206925">
    <property type="component" value="Unassembled WGS sequence"/>
</dbReference>
<evidence type="ECO:0000313" key="3">
    <source>
        <dbReference type="Proteomes" id="UP001206925"/>
    </source>
</evidence>
<dbReference type="EMBL" id="JAMZMK010006388">
    <property type="protein sequence ID" value="KAI7749287.1"/>
    <property type="molecule type" value="Genomic_DNA"/>
</dbReference>
<feature type="transmembrane region" description="Helical" evidence="1">
    <location>
        <begin position="100"/>
        <end position="123"/>
    </location>
</feature>
<keyword evidence="1" id="KW-1133">Transmembrane helix</keyword>
<keyword evidence="3" id="KW-1185">Reference proteome</keyword>
<name>A0AAD5CXJ6_AMBAR</name>
<sequence length="207" mass="23416">MKPHPSSPPNFTLTTVIFQHKTRTIRLQLNKWTPSPISRSKNDGRWCYPVSLRFCEDVDGVFDLTRASSKHSDGNAATSGLYGFGEVNYRPHQLRLISGFLFFHGLRMLLGITLGMGALMVVITDDNSVGQQRRWLRNKPSRGGHLSRFHESLPYLDTLIAWGVRAPSPLNLTSILRFIPENPTHIPYPCHQQRYVTAQRPLPGRGA</sequence>
<evidence type="ECO:0000256" key="1">
    <source>
        <dbReference type="SAM" id="Phobius"/>
    </source>
</evidence>
<keyword evidence="1" id="KW-0812">Transmembrane</keyword>
<protein>
    <submittedName>
        <fullName evidence="2">Uncharacterized protein</fullName>
    </submittedName>
</protein>
<organism evidence="2 3">
    <name type="scientific">Ambrosia artemisiifolia</name>
    <name type="common">Common ragweed</name>
    <dbReference type="NCBI Taxonomy" id="4212"/>
    <lineage>
        <taxon>Eukaryota</taxon>
        <taxon>Viridiplantae</taxon>
        <taxon>Streptophyta</taxon>
        <taxon>Embryophyta</taxon>
        <taxon>Tracheophyta</taxon>
        <taxon>Spermatophyta</taxon>
        <taxon>Magnoliopsida</taxon>
        <taxon>eudicotyledons</taxon>
        <taxon>Gunneridae</taxon>
        <taxon>Pentapetalae</taxon>
        <taxon>asterids</taxon>
        <taxon>campanulids</taxon>
        <taxon>Asterales</taxon>
        <taxon>Asteraceae</taxon>
        <taxon>Asteroideae</taxon>
        <taxon>Heliantheae alliance</taxon>
        <taxon>Heliantheae</taxon>
        <taxon>Ambrosia</taxon>
    </lineage>
</organism>
<proteinExistence type="predicted"/>
<dbReference type="AlphaFoldDB" id="A0AAD5CXJ6"/>
<accession>A0AAD5CXJ6</accession>
<gene>
    <name evidence="2" type="ORF">M8C21_023622</name>
</gene>
<keyword evidence="1" id="KW-0472">Membrane</keyword>
<comment type="caution">
    <text evidence="2">The sequence shown here is derived from an EMBL/GenBank/DDBJ whole genome shotgun (WGS) entry which is preliminary data.</text>
</comment>
<evidence type="ECO:0000313" key="2">
    <source>
        <dbReference type="EMBL" id="KAI7749287.1"/>
    </source>
</evidence>